<feature type="domain" description="Fe-containing alcohol dehydrogenase-like C-terminal" evidence="3">
    <location>
        <begin position="168"/>
        <end position="367"/>
    </location>
</feature>
<accession>A0ABX8SLG5</accession>
<dbReference type="InterPro" id="IPR001670">
    <property type="entry name" value="ADH_Fe/GldA"/>
</dbReference>
<dbReference type="InterPro" id="IPR056798">
    <property type="entry name" value="ADH_Fe_C"/>
</dbReference>
<dbReference type="CDD" id="cd08180">
    <property type="entry name" value="PDD"/>
    <property type="match status" value="1"/>
</dbReference>
<keyword evidence="1" id="KW-0560">Oxidoreductase</keyword>
<gene>
    <name evidence="4" type="ORF">KDB89_01865</name>
</gene>
<evidence type="ECO:0000259" key="3">
    <source>
        <dbReference type="Pfam" id="PF25137"/>
    </source>
</evidence>
<dbReference type="RefSeq" id="WP_219082976.1">
    <property type="nucleotide sequence ID" value="NZ_CP079216.1"/>
</dbReference>
<evidence type="ECO:0000256" key="1">
    <source>
        <dbReference type="ARBA" id="ARBA00023002"/>
    </source>
</evidence>
<protein>
    <submittedName>
        <fullName evidence="4">Iron-containing alcohol dehydrogenase</fullName>
    </submittedName>
</protein>
<dbReference type="Proteomes" id="UP000824504">
    <property type="component" value="Chromosome"/>
</dbReference>
<dbReference type="PROSITE" id="PS00913">
    <property type="entry name" value="ADH_IRON_1"/>
    <property type="match status" value="1"/>
</dbReference>
<sequence length="369" mass="38790">MSTFSLHTEIHFGNGSLEELRAYATDRVLLVTDEFLATTGLFAQVLHFLGPDTTVFKEVVPNPTVSLIAKGVACYLAVEPVVVIALGGGSSIDAAKAMHKAALDSGFGAPMGLVVVPTTSGSGSEVTSFAVVTDEATHAKLPMISRDMLPGVAILDPQCVVGVPPKVTADSGMDVLTHAVEAYVSTAASDFSDACAEKSVHLLCANLQRCYDEGTDLVARERMHNASTLAAMAFNNSNLGINHSLAHALGGHFPVAHGRLNAMLMPHVMAFNAARSERAATKYAWLAHLVGKSTGPNVKAGVLSFITAIEKLNKALGIHPRLADEGIDPAEVRAKLDEMAEQALADGCTPTNPVEPTHLDLVAILRNLL</sequence>
<dbReference type="Pfam" id="PF25137">
    <property type="entry name" value="ADH_Fe_C"/>
    <property type="match status" value="1"/>
</dbReference>
<feature type="domain" description="Alcohol dehydrogenase iron-type/glycerol dehydrogenase GldA" evidence="2">
    <location>
        <begin position="8"/>
        <end position="157"/>
    </location>
</feature>
<reference evidence="4 5" key="1">
    <citation type="submission" date="2021-07" db="EMBL/GenBank/DDBJ databases">
        <title>complete genome sequencing of Tessaracoccus sp.J1M15.</title>
        <authorList>
            <person name="Bae J.-W."/>
            <person name="Kim D.-y."/>
        </authorList>
    </citation>
    <scope>NUCLEOTIDE SEQUENCE [LARGE SCALE GENOMIC DNA]</scope>
    <source>
        <strain evidence="4 5">J1M15</strain>
    </source>
</reference>
<dbReference type="Pfam" id="PF00465">
    <property type="entry name" value="Fe-ADH"/>
    <property type="match status" value="1"/>
</dbReference>
<proteinExistence type="predicted"/>
<evidence type="ECO:0000313" key="4">
    <source>
        <dbReference type="EMBL" id="QXT63257.1"/>
    </source>
</evidence>
<dbReference type="PANTHER" id="PTHR11496:SF83">
    <property type="entry name" value="HYDROXYACID-OXOACID TRANSHYDROGENASE, MITOCHONDRIAL"/>
    <property type="match status" value="1"/>
</dbReference>
<name>A0ABX8SLG5_9ACTN</name>
<evidence type="ECO:0000259" key="2">
    <source>
        <dbReference type="Pfam" id="PF00465"/>
    </source>
</evidence>
<dbReference type="InterPro" id="IPR039697">
    <property type="entry name" value="Alcohol_dehydrogenase_Fe"/>
</dbReference>
<evidence type="ECO:0000313" key="5">
    <source>
        <dbReference type="Proteomes" id="UP000824504"/>
    </source>
</evidence>
<dbReference type="PANTHER" id="PTHR11496">
    <property type="entry name" value="ALCOHOL DEHYDROGENASE"/>
    <property type="match status" value="1"/>
</dbReference>
<keyword evidence="5" id="KW-1185">Reference proteome</keyword>
<dbReference type="EMBL" id="CP079216">
    <property type="protein sequence ID" value="QXT63257.1"/>
    <property type="molecule type" value="Genomic_DNA"/>
</dbReference>
<organism evidence="4 5">
    <name type="scientific">Tessaracoccus palaemonis</name>
    <dbReference type="NCBI Taxonomy" id="2829499"/>
    <lineage>
        <taxon>Bacteria</taxon>
        <taxon>Bacillati</taxon>
        <taxon>Actinomycetota</taxon>
        <taxon>Actinomycetes</taxon>
        <taxon>Propionibacteriales</taxon>
        <taxon>Propionibacteriaceae</taxon>
        <taxon>Tessaracoccus</taxon>
    </lineage>
</organism>
<dbReference type="InterPro" id="IPR018211">
    <property type="entry name" value="ADH_Fe_CS"/>
</dbReference>